<gene>
    <name evidence="1" type="ORF">LCGC14_0853590</name>
</gene>
<evidence type="ECO:0000313" key="1">
    <source>
        <dbReference type="EMBL" id="KKN28507.1"/>
    </source>
</evidence>
<protein>
    <submittedName>
        <fullName evidence="1">Uncharacterized protein</fullName>
    </submittedName>
</protein>
<sequence length="39" mass="4432">MDNIDLQSALQKQQQTLQMLSNVSKMLHDSSMSIIRKIG</sequence>
<name>A0A0F9PUS3_9ZZZZ</name>
<dbReference type="AlphaFoldDB" id="A0A0F9PUS3"/>
<reference evidence="1" key="1">
    <citation type="journal article" date="2015" name="Nature">
        <title>Complex archaea that bridge the gap between prokaryotes and eukaryotes.</title>
        <authorList>
            <person name="Spang A."/>
            <person name="Saw J.H."/>
            <person name="Jorgensen S.L."/>
            <person name="Zaremba-Niedzwiedzka K."/>
            <person name="Martijn J."/>
            <person name="Lind A.E."/>
            <person name="van Eijk R."/>
            <person name="Schleper C."/>
            <person name="Guy L."/>
            <person name="Ettema T.J."/>
        </authorList>
    </citation>
    <scope>NUCLEOTIDE SEQUENCE</scope>
</reference>
<dbReference type="EMBL" id="LAZR01002556">
    <property type="protein sequence ID" value="KKN28507.1"/>
    <property type="molecule type" value="Genomic_DNA"/>
</dbReference>
<organism evidence="1">
    <name type="scientific">marine sediment metagenome</name>
    <dbReference type="NCBI Taxonomy" id="412755"/>
    <lineage>
        <taxon>unclassified sequences</taxon>
        <taxon>metagenomes</taxon>
        <taxon>ecological metagenomes</taxon>
    </lineage>
</organism>
<proteinExistence type="predicted"/>
<comment type="caution">
    <text evidence="1">The sequence shown here is derived from an EMBL/GenBank/DDBJ whole genome shotgun (WGS) entry which is preliminary data.</text>
</comment>
<accession>A0A0F9PUS3</accession>